<dbReference type="AlphaFoldDB" id="A0A0L7RDM6"/>
<dbReference type="EMBL" id="KQ414614">
    <property type="protein sequence ID" value="KOC68895.1"/>
    <property type="molecule type" value="Genomic_DNA"/>
</dbReference>
<evidence type="ECO:0000313" key="2">
    <source>
        <dbReference type="Proteomes" id="UP000053825"/>
    </source>
</evidence>
<protein>
    <submittedName>
        <fullName evidence="1">Uncharacterized protein</fullName>
    </submittedName>
</protein>
<reference evidence="1 2" key="1">
    <citation type="submission" date="2015-07" db="EMBL/GenBank/DDBJ databases">
        <title>The genome of Habropoda laboriosa.</title>
        <authorList>
            <person name="Pan H."/>
            <person name="Kapheim K."/>
        </authorList>
    </citation>
    <scope>NUCLEOTIDE SEQUENCE [LARGE SCALE GENOMIC DNA]</scope>
    <source>
        <strain evidence="1">0110345459</strain>
    </source>
</reference>
<evidence type="ECO:0000313" key="1">
    <source>
        <dbReference type="EMBL" id="KOC68895.1"/>
    </source>
</evidence>
<gene>
    <name evidence="1" type="ORF">WH47_10883</name>
</gene>
<accession>A0A0L7RDM6</accession>
<proteinExistence type="predicted"/>
<sequence length="72" mass="8115">MRRNRQARVSSISIPNVGLNRSTKTIRREAVTIFRSRGTVRSRTEDVVLCSLSGFPVSSLILKSVIIRAQWS</sequence>
<name>A0A0L7RDM6_9HYME</name>
<dbReference type="Proteomes" id="UP000053825">
    <property type="component" value="Unassembled WGS sequence"/>
</dbReference>
<keyword evidence="2" id="KW-1185">Reference proteome</keyword>
<organism evidence="1 2">
    <name type="scientific">Habropoda laboriosa</name>
    <dbReference type="NCBI Taxonomy" id="597456"/>
    <lineage>
        <taxon>Eukaryota</taxon>
        <taxon>Metazoa</taxon>
        <taxon>Ecdysozoa</taxon>
        <taxon>Arthropoda</taxon>
        <taxon>Hexapoda</taxon>
        <taxon>Insecta</taxon>
        <taxon>Pterygota</taxon>
        <taxon>Neoptera</taxon>
        <taxon>Endopterygota</taxon>
        <taxon>Hymenoptera</taxon>
        <taxon>Apocrita</taxon>
        <taxon>Aculeata</taxon>
        <taxon>Apoidea</taxon>
        <taxon>Anthophila</taxon>
        <taxon>Apidae</taxon>
        <taxon>Habropoda</taxon>
    </lineage>
</organism>